<dbReference type="RefSeq" id="WP_211603906.1">
    <property type="nucleotide sequence ID" value="NZ_JAGSNF010000020.1"/>
</dbReference>
<keyword evidence="5" id="KW-1185">Reference proteome</keyword>
<evidence type="ECO:0000259" key="3">
    <source>
        <dbReference type="SMART" id="SM00507"/>
    </source>
</evidence>
<dbReference type="Gene3D" id="1.10.30.50">
    <property type="match status" value="1"/>
</dbReference>
<dbReference type="InterPro" id="IPR003870">
    <property type="entry name" value="DUF222"/>
</dbReference>
<evidence type="ECO:0000256" key="1">
    <source>
        <dbReference type="ARBA" id="ARBA00023450"/>
    </source>
</evidence>
<comment type="caution">
    <text evidence="4">The sequence shown here is derived from an EMBL/GenBank/DDBJ whole genome shotgun (WGS) entry which is preliminary data.</text>
</comment>
<dbReference type="GO" id="GO:0004519">
    <property type="term" value="F:endonuclease activity"/>
    <property type="evidence" value="ECO:0007669"/>
    <property type="project" value="InterPro"/>
</dbReference>
<reference evidence="4" key="1">
    <citation type="submission" date="2021-04" db="EMBL/GenBank/DDBJ databases">
        <title>Phycicoccus avicenniae sp. nov., a novel endophytic actinomycetes isolated from branch of Avicennia mariana.</title>
        <authorList>
            <person name="Tuo L."/>
        </authorList>
    </citation>
    <scope>NUCLEOTIDE SEQUENCE</scope>
    <source>
        <strain evidence="4">BSK3Z-2</strain>
    </source>
</reference>
<name>A0A941I1T9_9MICO</name>
<evidence type="ECO:0000313" key="5">
    <source>
        <dbReference type="Proteomes" id="UP000677016"/>
    </source>
</evidence>
<dbReference type="SMART" id="SM00507">
    <property type="entry name" value="HNHc"/>
    <property type="match status" value="1"/>
</dbReference>
<dbReference type="GO" id="GO:0008270">
    <property type="term" value="F:zinc ion binding"/>
    <property type="evidence" value="ECO:0007669"/>
    <property type="project" value="InterPro"/>
</dbReference>
<dbReference type="InterPro" id="IPR002711">
    <property type="entry name" value="HNH"/>
</dbReference>
<dbReference type="Proteomes" id="UP000677016">
    <property type="component" value="Unassembled WGS sequence"/>
</dbReference>
<comment type="similarity">
    <text evidence="1">Belongs to the Rv1128c/1148c/1588c/1702c/1945/3466 family.</text>
</comment>
<dbReference type="GO" id="GO:0003676">
    <property type="term" value="F:nucleic acid binding"/>
    <property type="evidence" value="ECO:0007669"/>
    <property type="project" value="InterPro"/>
</dbReference>
<sequence>MGQGDVGLAERRFAVEAARVALEGLSSVLHQASGAELGELLTEVDGLAAVAGAARVSVTAEAVSRGEVADAGTNAHGWVREHAPSLRQGGAGHVAAMASAMTAGGALWSTGAGPDPDSPTGMVVGEVVTGRVGAPLATAVLREVDRLAPRLRPEALPTVTGALLDLGVQWGPSVMRRLRPRLLAEHGLPGELDGLQDRLASGALLSAPVVESGDLTEYRLLMTPEQSAVLEAAIGPLSAPAPDDATGQRDLRPAGQRRVEALTTVCRRSSALGAAGADGAAGSAAALHVTMALTDLQERTGCAEVLGSVAAGTLLAPGTVRRVACDADLVPHVLGSAGELLDLGRTVRLFTRAQRRALWLRDRCCTYPGCGAPAAWTQAHHVVHWADGGASDLANAALLCQRHHTLVHTRGLVADVLPAPDEHGRTVVWDLTPGSYDRHLTRLRARADDTDRRQRARRLLLDAFGDPRDDTRPYELPPDDPRPHVAA</sequence>
<evidence type="ECO:0000256" key="2">
    <source>
        <dbReference type="SAM" id="MobiDB-lite"/>
    </source>
</evidence>
<dbReference type="CDD" id="cd00085">
    <property type="entry name" value="HNHc"/>
    <property type="match status" value="1"/>
</dbReference>
<feature type="domain" description="HNH nuclease" evidence="3">
    <location>
        <begin position="353"/>
        <end position="405"/>
    </location>
</feature>
<gene>
    <name evidence="4" type="ORF">KC207_13880</name>
</gene>
<dbReference type="Pfam" id="PF02720">
    <property type="entry name" value="DUF222"/>
    <property type="match status" value="1"/>
</dbReference>
<proteinExistence type="inferred from homology"/>
<evidence type="ECO:0000313" key="4">
    <source>
        <dbReference type="EMBL" id="MBR7744379.1"/>
    </source>
</evidence>
<protein>
    <submittedName>
        <fullName evidence="4">DUF222 domain-containing protein</fullName>
    </submittedName>
</protein>
<dbReference type="EMBL" id="JAGSNF010000020">
    <property type="protein sequence ID" value="MBR7744379.1"/>
    <property type="molecule type" value="Genomic_DNA"/>
</dbReference>
<dbReference type="AlphaFoldDB" id="A0A941I1T9"/>
<dbReference type="Pfam" id="PF01844">
    <property type="entry name" value="HNH"/>
    <property type="match status" value="1"/>
</dbReference>
<dbReference type="InterPro" id="IPR003615">
    <property type="entry name" value="HNH_nuc"/>
</dbReference>
<organism evidence="4 5">
    <name type="scientific">Phycicoccus avicenniae</name>
    <dbReference type="NCBI Taxonomy" id="2828860"/>
    <lineage>
        <taxon>Bacteria</taxon>
        <taxon>Bacillati</taxon>
        <taxon>Actinomycetota</taxon>
        <taxon>Actinomycetes</taxon>
        <taxon>Micrococcales</taxon>
        <taxon>Intrasporangiaceae</taxon>
        <taxon>Phycicoccus</taxon>
    </lineage>
</organism>
<feature type="compositionally biased region" description="Basic and acidic residues" evidence="2">
    <location>
        <begin position="465"/>
        <end position="487"/>
    </location>
</feature>
<accession>A0A941I1T9</accession>
<feature type="region of interest" description="Disordered" evidence="2">
    <location>
        <begin position="464"/>
        <end position="487"/>
    </location>
</feature>